<dbReference type="InterPro" id="IPR011009">
    <property type="entry name" value="Kinase-like_dom_sf"/>
</dbReference>
<dbReference type="EMBL" id="JAZHXJ010001124">
    <property type="protein sequence ID" value="KAL1845357.1"/>
    <property type="molecule type" value="Genomic_DNA"/>
</dbReference>
<organism evidence="2 3">
    <name type="scientific">Phialemonium thermophilum</name>
    <dbReference type="NCBI Taxonomy" id="223376"/>
    <lineage>
        <taxon>Eukaryota</taxon>
        <taxon>Fungi</taxon>
        <taxon>Dikarya</taxon>
        <taxon>Ascomycota</taxon>
        <taxon>Pezizomycotina</taxon>
        <taxon>Sordariomycetes</taxon>
        <taxon>Sordariomycetidae</taxon>
        <taxon>Cephalothecales</taxon>
        <taxon>Cephalothecaceae</taxon>
        <taxon>Phialemonium</taxon>
    </lineage>
</organism>
<dbReference type="PANTHER" id="PTHR21310">
    <property type="entry name" value="AMINOGLYCOSIDE PHOSPHOTRANSFERASE-RELATED-RELATED"/>
    <property type="match status" value="1"/>
</dbReference>
<accession>A0ABR3VUK3</accession>
<gene>
    <name evidence="2" type="ORF">VTK73DRAFT_626</name>
</gene>
<sequence>MRVRNKPNPELDMAPVTNQMLNARREKDCLGITTERKYYHADGAFIKRSLRPDEWQTNPVDGTLVIPRFGNERVRNEAAAMRFVASETSIPLPRLYGCFEDGGAVYLVMEYIDGVTASELSSEQRKTVEKQVEQHLHTLHSLTSDTWGGPSGIVVPPYRVMARSFRPEWKMQRRASPDLVFCHNDLSTHNIIVDPRTLQIKAILDWEYAGFFPAEFEGPFFRRPGPSVALDGEVNDEEHLLDVLYENEDKA</sequence>
<evidence type="ECO:0000313" key="3">
    <source>
        <dbReference type="Proteomes" id="UP001586593"/>
    </source>
</evidence>
<keyword evidence="3" id="KW-1185">Reference proteome</keyword>
<protein>
    <recommendedName>
        <fullName evidence="1">Aminoglycoside phosphotransferase domain-containing protein</fullName>
    </recommendedName>
</protein>
<dbReference type="Gene3D" id="1.10.510.10">
    <property type="entry name" value="Transferase(Phosphotransferase) domain 1"/>
    <property type="match status" value="1"/>
</dbReference>
<comment type="caution">
    <text evidence="2">The sequence shown here is derived from an EMBL/GenBank/DDBJ whole genome shotgun (WGS) entry which is preliminary data.</text>
</comment>
<proteinExistence type="predicted"/>
<evidence type="ECO:0000313" key="2">
    <source>
        <dbReference type="EMBL" id="KAL1845357.1"/>
    </source>
</evidence>
<dbReference type="InterPro" id="IPR002575">
    <property type="entry name" value="Aminoglycoside_PTrfase"/>
</dbReference>
<dbReference type="Gene3D" id="3.90.1200.10">
    <property type="match status" value="1"/>
</dbReference>
<dbReference type="PANTHER" id="PTHR21310:SF15">
    <property type="entry name" value="AMINOGLYCOSIDE PHOSPHOTRANSFERASE DOMAIN-CONTAINING PROTEIN"/>
    <property type="match status" value="1"/>
</dbReference>
<name>A0ABR3VUK3_9PEZI</name>
<reference evidence="2 3" key="1">
    <citation type="journal article" date="2024" name="Commun. Biol.">
        <title>Comparative genomic analysis of thermophilic fungi reveals convergent evolutionary adaptations and gene losses.</title>
        <authorList>
            <person name="Steindorff A.S."/>
            <person name="Aguilar-Pontes M.V."/>
            <person name="Robinson A.J."/>
            <person name="Andreopoulos B."/>
            <person name="LaButti K."/>
            <person name="Kuo A."/>
            <person name="Mondo S."/>
            <person name="Riley R."/>
            <person name="Otillar R."/>
            <person name="Haridas S."/>
            <person name="Lipzen A."/>
            <person name="Grimwood J."/>
            <person name="Schmutz J."/>
            <person name="Clum A."/>
            <person name="Reid I.D."/>
            <person name="Moisan M.C."/>
            <person name="Butler G."/>
            <person name="Nguyen T.T.M."/>
            <person name="Dewar K."/>
            <person name="Conant G."/>
            <person name="Drula E."/>
            <person name="Henrissat B."/>
            <person name="Hansel C."/>
            <person name="Singer S."/>
            <person name="Hutchinson M.I."/>
            <person name="de Vries R.P."/>
            <person name="Natvig D.O."/>
            <person name="Powell A.J."/>
            <person name="Tsang A."/>
            <person name="Grigoriev I.V."/>
        </authorList>
    </citation>
    <scope>NUCLEOTIDE SEQUENCE [LARGE SCALE GENOMIC DNA]</scope>
    <source>
        <strain evidence="2 3">ATCC 24622</strain>
    </source>
</reference>
<evidence type="ECO:0000259" key="1">
    <source>
        <dbReference type="Pfam" id="PF01636"/>
    </source>
</evidence>
<dbReference type="SUPFAM" id="SSF56112">
    <property type="entry name" value="Protein kinase-like (PK-like)"/>
    <property type="match status" value="1"/>
</dbReference>
<dbReference type="InterPro" id="IPR051678">
    <property type="entry name" value="AGP_Transferase"/>
</dbReference>
<dbReference type="CDD" id="cd05120">
    <property type="entry name" value="APH_ChoK_like"/>
    <property type="match status" value="1"/>
</dbReference>
<dbReference type="Pfam" id="PF01636">
    <property type="entry name" value="APH"/>
    <property type="match status" value="1"/>
</dbReference>
<dbReference type="Proteomes" id="UP001586593">
    <property type="component" value="Unassembled WGS sequence"/>
</dbReference>
<feature type="domain" description="Aminoglycoside phosphotransferase" evidence="1">
    <location>
        <begin position="67"/>
        <end position="213"/>
    </location>
</feature>